<dbReference type="Pfam" id="PF02055">
    <property type="entry name" value="Glyco_hydro_30"/>
    <property type="match status" value="1"/>
</dbReference>
<evidence type="ECO:0000259" key="5">
    <source>
        <dbReference type="Pfam" id="PF02055"/>
    </source>
</evidence>
<dbReference type="Proteomes" id="UP000321579">
    <property type="component" value="Unassembled WGS sequence"/>
</dbReference>
<keyword evidence="3 4" id="KW-0378">Hydrolase</keyword>
<dbReference type="GO" id="GO:0006680">
    <property type="term" value="P:glucosylceramide catabolic process"/>
    <property type="evidence" value="ECO:0007669"/>
    <property type="project" value="TreeGrafter"/>
</dbReference>
<accession>A0A511CD84</accession>
<evidence type="ECO:0000313" key="10">
    <source>
        <dbReference type="Proteomes" id="UP000321579"/>
    </source>
</evidence>
<evidence type="ECO:0000313" key="9">
    <source>
        <dbReference type="Proteomes" id="UP000182367"/>
    </source>
</evidence>
<sequence length="482" mass="55944">MNFDIILKIKKMTGKNLFMFLSVLSITFGVNAQKVTWKYTTEKEPWKKGTDLSFKNSGEKADIIIYPDKKVQKMDGFGACFNEMGYEALLSLDEKTRQNIITDFFTKEGMNFNFCRMPLGSNDYSLSYYSYNDVYEDFDMVNFNIDRDRYILIPYIKMAKAKNPNLKIWASPWTPPAWMKVNNHYAMGKYNDAMPIDNKGKFIRNNATAFKMEERYLQAYALYFSKFVQAYAKEGIDVSIVQVQNEPVYQPQWQSCTWRPEDIAYYVGNFLGPQFQKDGLKTEIWLGTVNTSNPNFTRTVLNDEKASQYIKGVGFQWDAKHTVATLHKEYPGYKIMQTESECGNGENNWKSAEYTWSLMQQYIANGASSYMYWNMILDETGKSTWGWKQNMLIAVNKETKEVKYNPEYYLMKHLSHYVLPDAYRLETSGGKDHLAFVNPNGEVVLLLMNQDEQGKAVLLELNDKKVALNLKGKSINTFVFNN</sequence>
<dbReference type="InterPro" id="IPR013780">
    <property type="entry name" value="Glyco_hydro_b"/>
</dbReference>
<dbReference type="EMBL" id="BJVF01000001">
    <property type="protein sequence ID" value="GEL10636.1"/>
    <property type="molecule type" value="Genomic_DNA"/>
</dbReference>
<dbReference type="Pfam" id="PF17189">
    <property type="entry name" value="Glyco_hydro_30C"/>
    <property type="match status" value="1"/>
</dbReference>
<evidence type="ECO:0000256" key="1">
    <source>
        <dbReference type="ARBA" id="ARBA00005382"/>
    </source>
</evidence>
<evidence type="ECO:0000256" key="2">
    <source>
        <dbReference type="ARBA" id="ARBA00022729"/>
    </source>
</evidence>
<evidence type="ECO:0000259" key="6">
    <source>
        <dbReference type="Pfam" id="PF17189"/>
    </source>
</evidence>
<dbReference type="InterPro" id="IPR033453">
    <property type="entry name" value="Glyco_hydro_30_TIM-barrel"/>
</dbReference>
<keyword evidence="2" id="KW-0732">Signal</keyword>
<comment type="similarity">
    <text evidence="1 4">Belongs to the glycosyl hydrolase 30 family.</text>
</comment>
<dbReference type="Proteomes" id="UP000182367">
    <property type="component" value="Unassembled WGS sequence"/>
</dbReference>
<evidence type="ECO:0000313" key="8">
    <source>
        <dbReference type="EMBL" id="SDI60407.1"/>
    </source>
</evidence>
<dbReference type="AlphaFoldDB" id="A0A511CD84"/>
<dbReference type="PRINTS" id="PR00843">
    <property type="entry name" value="GLHYDRLASE30"/>
</dbReference>
<feature type="domain" description="Glycosyl hydrolase family 30 TIM-barrel" evidence="5">
    <location>
        <begin position="75"/>
        <end position="418"/>
    </location>
</feature>
<dbReference type="SUPFAM" id="SSF51445">
    <property type="entry name" value="(Trans)glycosidases"/>
    <property type="match status" value="1"/>
</dbReference>
<protein>
    <submittedName>
        <fullName evidence="8">Glucosylceramidase</fullName>
    </submittedName>
    <submittedName>
        <fullName evidence="7">Glycosyl hydrolase</fullName>
    </submittedName>
</protein>
<gene>
    <name evidence="7" type="ORF">FGL01_13750</name>
    <name evidence="8" type="ORF">SAMN05192550_0322</name>
</gene>
<reference evidence="7 10" key="2">
    <citation type="submission" date="2019-07" db="EMBL/GenBank/DDBJ databases">
        <title>Whole genome shotgun sequence of Flavobacterium glycines NBRC 105008.</title>
        <authorList>
            <person name="Hosoyama A."/>
            <person name="Uohara A."/>
            <person name="Ohji S."/>
            <person name="Ichikawa N."/>
        </authorList>
    </citation>
    <scope>NUCLEOTIDE SEQUENCE [LARGE SCALE GENOMIC DNA]</scope>
    <source>
        <strain evidence="7 10">NBRC 105008</strain>
    </source>
</reference>
<dbReference type="Gene3D" id="2.60.40.1180">
    <property type="entry name" value="Golgi alpha-mannosidase II"/>
    <property type="match status" value="1"/>
</dbReference>
<name>A0A511CD84_9FLAO</name>
<dbReference type="Gene3D" id="3.20.20.80">
    <property type="entry name" value="Glycosidases"/>
    <property type="match status" value="1"/>
</dbReference>
<proteinExistence type="inferred from homology"/>
<dbReference type="EMBL" id="FNEO01000001">
    <property type="protein sequence ID" value="SDI60407.1"/>
    <property type="molecule type" value="Genomic_DNA"/>
</dbReference>
<keyword evidence="4" id="KW-0326">Glycosidase</keyword>
<dbReference type="PANTHER" id="PTHR11069:SF23">
    <property type="entry name" value="LYSOSOMAL ACID GLUCOSYLCERAMIDASE"/>
    <property type="match status" value="1"/>
</dbReference>
<dbReference type="PANTHER" id="PTHR11069">
    <property type="entry name" value="GLUCOSYLCERAMIDASE"/>
    <property type="match status" value="1"/>
</dbReference>
<reference evidence="8 9" key="1">
    <citation type="submission" date="2016-10" db="EMBL/GenBank/DDBJ databases">
        <authorList>
            <person name="Varghese N."/>
            <person name="Submissions S."/>
        </authorList>
    </citation>
    <scope>NUCLEOTIDE SEQUENCE [LARGE SCALE GENOMIC DNA]</scope>
    <source>
        <strain evidence="8 9">Gm-149</strain>
    </source>
</reference>
<dbReference type="GO" id="GO:0004348">
    <property type="term" value="F:glucosylceramidase activity"/>
    <property type="evidence" value="ECO:0007669"/>
    <property type="project" value="InterPro"/>
</dbReference>
<dbReference type="InterPro" id="IPR001139">
    <property type="entry name" value="Glyco_hydro_30"/>
</dbReference>
<evidence type="ECO:0000256" key="4">
    <source>
        <dbReference type="RuleBase" id="RU361188"/>
    </source>
</evidence>
<evidence type="ECO:0000256" key="3">
    <source>
        <dbReference type="ARBA" id="ARBA00022801"/>
    </source>
</evidence>
<dbReference type="InterPro" id="IPR033452">
    <property type="entry name" value="GH30_C"/>
</dbReference>
<dbReference type="GO" id="GO:0016020">
    <property type="term" value="C:membrane"/>
    <property type="evidence" value="ECO:0007669"/>
    <property type="project" value="GOC"/>
</dbReference>
<evidence type="ECO:0000313" key="7">
    <source>
        <dbReference type="EMBL" id="GEL10636.1"/>
    </source>
</evidence>
<comment type="caution">
    <text evidence="7">The sequence shown here is derived from an EMBL/GenBank/DDBJ whole genome shotgun (WGS) entry which is preliminary data.</text>
</comment>
<feature type="domain" description="Glycosyl hydrolase family 30 beta sandwich" evidence="6">
    <location>
        <begin position="422"/>
        <end position="478"/>
    </location>
</feature>
<dbReference type="InterPro" id="IPR017853">
    <property type="entry name" value="GH"/>
</dbReference>
<organism evidence="7 10">
    <name type="scientific">Flavobacterium glycines</name>
    <dbReference type="NCBI Taxonomy" id="551990"/>
    <lineage>
        <taxon>Bacteria</taxon>
        <taxon>Pseudomonadati</taxon>
        <taxon>Bacteroidota</taxon>
        <taxon>Flavobacteriia</taxon>
        <taxon>Flavobacteriales</taxon>
        <taxon>Flavobacteriaceae</taxon>
        <taxon>Flavobacterium</taxon>
    </lineage>
</organism>
<keyword evidence="9" id="KW-1185">Reference proteome</keyword>